<sequence length="35" mass="3923">MTSTKCFLGCISVRCGTRIISILDFNSKLLVFNLK</sequence>
<dbReference type="AlphaFoldDB" id="A0A6G0YX25"/>
<evidence type="ECO:0000313" key="2">
    <source>
        <dbReference type="Proteomes" id="UP000478052"/>
    </source>
</evidence>
<name>A0A6G0YX25_APHCR</name>
<accession>A0A6G0YX25</accession>
<comment type="caution">
    <text evidence="1">The sequence shown here is derived from an EMBL/GenBank/DDBJ whole genome shotgun (WGS) entry which is preliminary data.</text>
</comment>
<evidence type="ECO:0000313" key="1">
    <source>
        <dbReference type="EMBL" id="KAF0762431.1"/>
    </source>
</evidence>
<dbReference type="EMBL" id="VUJU01002147">
    <property type="protein sequence ID" value="KAF0762431.1"/>
    <property type="molecule type" value="Genomic_DNA"/>
</dbReference>
<reference evidence="1 2" key="1">
    <citation type="submission" date="2019-08" db="EMBL/GenBank/DDBJ databases">
        <title>Whole genome of Aphis craccivora.</title>
        <authorList>
            <person name="Voronova N.V."/>
            <person name="Shulinski R.S."/>
            <person name="Bandarenka Y.V."/>
            <person name="Zhorov D.G."/>
            <person name="Warner D."/>
        </authorList>
    </citation>
    <scope>NUCLEOTIDE SEQUENCE [LARGE SCALE GENOMIC DNA]</scope>
    <source>
        <strain evidence="1">180601</strain>
        <tissue evidence="1">Whole Body</tissue>
    </source>
</reference>
<protein>
    <submittedName>
        <fullName evidence="1">Uncharacterized protein</fullName>
    </submittedName>
</protein>
<keyword evidence="2" id="KW-1185">Reference proteome</keyword>
<proteinExistence type="predicted"/>
<organism evidence="1 2">
    <name type="scientific">Aphis craccivora</name>
    <name type="common">Cowpea aphid</name>
    <dbReference type="NCBI Taxonomy" id="307492"/>
    <lineage>
        <taxon>Eukaryota</taxon>
        <taxon>Metazoa</taxon>
        <taxon>Ecdysozoa</taxon>
        <taxon>Arthropoda</taxon>
        <taxon>Hexapoda</taxon>
        <taxon>Insecta</taxon>
        <taxon>Pterygota</taxon>
        <taxon>Neoptera</taxon>
        <taxon>Paraneoptera</taxon>
        <taxon>Hemiptera</taxon>
        <taxon>Sternorrhyncha</taxon>
        <taxon>Aphidomorpha</taxon>
        <taxon>Aphidoidea</taxon>
        <taxon>Aphididae</taxon>
        <taxon>Aphidini</taxon>
        <taxon>Aphis</taxon>
        <taxon>Aphis</taxon>
    </lineage>
</organism>
<gene>
    <name evidence="1" type="ORF">FWK35_00009697</name>
</gene>
<dbReference type="Proteomes" id="UP000478052">
    <property type="component" value="Unassembled WGS sequence"/>
</dbReference>